<gene>
    <name evidence="1" type="ORF">H9631_08405</name>
</gene>
<proteinExistence type="predicted"/>
<organism evidence="1 2">
    <name type="scientific">Bacillus norwichensis</name>
    <dbReference type="NCBI Taxonomy" id="2762217"/>
    <lineage>
        <taxon>Bacteria</taxon>
        <taxon>Bacillati</taxon>
        <taxon>Bacillota</taxon>
        <taxon>Bacilli</taxon>
        <taxon>Bacillales</taxon>
        <taxon>Bacillaceae</taxon>
        <taxon>Bacillus</taxon>
    </lineage>
</organism>
<dbReference type="Proteomes" id="UP000648182">
    <property type="component" value="Unassembled WGS sequence"/>
</dbReference>
<dbReference type="RefSeq" id="WP_191811771.1">
    <property type="nucleotide sequence ID" value="NZ_JACSPV010000011.1"/>
</dbReference>
<dbReference type="EMBL" id="JACSPV010000011">
    <property type="protein sequence ID" value="MBD8005101.1"/>
    <property type="molecule type" value="Genomic_DNA"/>
</dbReference>
<evidence type="ECO:0000313" key="2">
    <source>
        <dbReference type="Proteomes" id="UP000648182"/>
    </source>
</evidence>
<protein>
    <submittedName>
        <fullName evidence="1">Uncharacterized protein</fullName>
    </submittedName>
</protein>
<sequence length="60" mass="7178">MSISEENQLFLRELRRLLDDYERSPRNKKNAIMEDILLLTQALYTNSDQNFHRIPGIPFL</sequence>
<comment type="caution">
    <text evidence="1">The sequence shown here is derived from an EMBL/GenBank/DDBJ whole genome shotgun (WGS) entry which is preliminary data.</text>
</comment>
<reference evidence="1 2" key="1">
    <citation type="submission" date="2020-08" db="EMBL/GenBank/DDBJ databases">
        <title>A Genomic Blueprint of the Chicken Gut Microbiome.</title>
        <authorList>
            <person name="Gilroy R."/>
            <person name="Ravi A."/>
            <person name="Getino M."/>
            <person name="Pursley I."/>
            <person name="Horton D.L."/>
            <person name="Alikhan N.-F."/>
            <person name="Baker D."/>
            <person name="Gharbi K."/>
            <person name="Hall N."/>
            <person name="Watson M."/>
            <person name="Adriaenssens E.M."/>
            <person name="Foster-Nyarko E."/>
            <person name="Jarju S."/>
            <person name="Secka A."/>
            <person name="Antonio M."/>
            <person name="Oren A."/>
            <person name="Chaudhuri R."/>
            <person name="La Ragione R.M."/>
            <person name="Hildebrand F."/>
            <person name="Pallen M.J."/>
        </authorList>
    </citation>
    <scope>NUCLEOTIDE SEQUENCE [LARGE SCALE GENOMIC DNA]</scope>
    <source>
        <strain evidence="1 2">Sa1BUA2</strain>
    </source>
</reference>
<keyword evidence="2" id="KW-1185">Reference proteome</keyword>
<name>A0ABR8VK06_9BACI</name>
<evidence type="ECO:0000313" key="1">
    <source>
        <dbReference type="EMBL" id="MBD8005101.1"/>
    </source>
</evidence>
<accession>A0ABR8VK06</accession>